<organism evidence="1 2">
    <name type="scientific">Nocardia nova</name>
    <dbReference type="NCBI Taxonomy" id="37330"/>
    <lineage>
        <taxon>Bacteria</taxon>
        <taxon>Bacillati</taxon>
        <taxon>Actinomycetota</taxon>
        <taxon>Actinomycetes</taxon>
        <taxon>Mycobacteriales</taxon>
        <taxon>Nocardiaceae</taxon>
        <taxon>Nocardia</taxon>
    </lineage>
</organism>
<name>A0A2T2YT45_9NOCA</name>
<evidence type="ECO:0000313" key="1">
    <source>
        <dbReference type="EMBL" id="PSR58694.1"/>
    </source>
</evidence>
<comment type="caution">
    <text evidence="1">The sequence shown here is derived from an EMBL/GenBank/DDBJ whole genome shotgun (WGS) entry which is preliminary data.</text>
</comment>
<sequence length="207" mass="23091">MLAELMAGPVRALDTESDSIANAGWYTEHLGVTLHLTDGAVRLIEERRIVATAEELDEIVVSYSFSQAQGNPDTFMELEAVMGFGGELVEERRVGRSHVDFTVRLPEPIGMGQYHDYSIVIASSLLPRSILPYYVVTPWRNLRSLRMRLCFGQDVPKAIWRINGLPPAVLGELEPSDDLLSADSLGEVQSEFHQLRLALSYGVGWLY</sequence>
<gene>
    <name evidence="1" type="ORF">C8259_29585</name>
</gene>
<evidence type="ECO:0000313" key="2">
    <source>
        <dbReference type="Proteomes" id="UP000241647"/>
    </source>
</evidence>
<protein>
    <submittedName>
        <fullName evidence="1">Uncharacterized protein</fullName>
    </submittedName>
</protein>
<dbReference type="Proteomes" id="UP000241647">
    <property type="component" value="Unassembled WGS sequence"/>
</dbReference>
<dbReference type="AlphaFoldDB" id="A0A2T2YT45"/>
<proteinExistence type="predicted"/>
<dbReference type="EMBL" id="PYHS01000021">
    <property type="protein sequence ID" value="PSR58694.1"/>
    <property type="molecule type" value="Genomic_DNA"/>
</dbReference>
<accession>A0A2T2YT45</accession>
<reference evidence="1 2" key="1">
    <citation type="submission" date="2018-02" db="EMBL/GenBank/DDBJ databases">
        <title>8 Nocardia nova and 1 Nocardia cyriacigeorgica strain used for evolution to TMP-SMX.</title>
        <authorList>
            <person name="Mehta H."/>
            <person name="Weng J."/>
            <person name="Shamoo Y."/>
        </authorList>
    </citation>
    <scope>NUCLEOTIDE SEQUENCE [LARGE SCALE GENOMIC DNA]</scope>
    <source>
        <strain evidence="1 2">ATCC 33727</strain>
    </source>
</reference>